<evidence type="ECO:0000256" key="1">
    <source>
        <dbReference type="SAM" id="Phobius"/>
    </source>
</evidence>
<feature type="transmembrane region" description="Helical" evidence="1">
    <location>
        <begin position="53"/>
        <end position="75"/>
    </location>
</feature>
<feature type="transmembrane region" description="Helical" evidence="1">
    <location>
        <begin position="12"/>
        <end position="31"/>
    </location>
</feature>
<sequence length="286" mass="33182">MFNGKGTKKLLTKILLCLFFVLVVIILPFVIEKIILSEAIFPFNVSVTFPKDVWFGFMGSYLGAIGTIVLGYIAFYQNKKYKELSDQSEKRFWELQEEIKELTKKSVSLIDLNSKIEASKYHPIFSNLQHNFWNAKGENLVEFFDIESDAFQISFCKEGSNEHLDSLEEIFEQYYTFVYTLKNDGEKTIYNFNCIDIKINGRNIEEGIWIYQSCDIKPGEIVRCVCATKFDLLKKISSGEIESLSFIYQMKNVLGECFNMAAELHFIPIEENHINVFDQISPVFKE</sequence>
<reference evidence="3 5" key="2">
    <citation type="journal article" date="2019" name="Science, e1252229">
        <title>Invertible promoters mediate bacterial phase variation, antibiotic resistance, and host adaptation in the gut.</title>
        <authorList>
            <person name="Jiang X."/>
            <person name="Hall A.B."/>
            <person name="Arthur T.D."/>
            <person name="Plichta D.R."/>
            <person name="Covington C.T."/>
            <person name="Poyet M."/>
            <person name="Crothers J."/>
            <person name="Moses P.L."/>
            <person name="Tolonen A.C."/>
            <person name="Vlamakis H."/>
            <person name="Alm E.J."/>
            <person name="Xavier R.J."/>
        </authorList>
    </citation>
    <scope>NUCLEOTIDE SEQUENCE [LARGE SCALE GENOMIC DNA]</scope>
    <source>
        <strain evidence="5">af_0058</strain>
        <strain evidence="3">Af_0058</strain>
    </source>
</reference>
<evidence type="ECO:0000313" key="2">
    <source>
        <dbReference type="EMBL" id="RHE14073.1"/>
    </source>
</evidence>
<dbReference type="Proteomes" id="UP000293506">
    <property type="component" value="Unassembled WGS sequence"/>
</dbReference>
<proteinExistence type="predicted"/>
<evidence type="ECO:0000313" key="5">
    <source>
        <dbReference type="Proteomes" id="UP000293506"/>
    </source>
</evidence>
<keyword evidence="1" id="KW-0472">Membrane</keyword>
<protein>
    <submittedName>
        <fullName evidence="2">Uncharacterized protein</fullName>
    </submittedName>
</protein>
<keyword evidence="1" id="KW-1133">Transmembrane helix</keyword>
<evidence type="ECO:0000313" key="4">
    <source>
        <dbReference type="Proteomes" id="UP000284644"/>
    </source>
</evidence>
<dbReference type="EMBL" id="QSJW01000003">
    <property type="protein sequence ID" value="RHE14073.1"/>
    <property type="molecule type" value="Genomic_DNA"/>
</dbReference>
<name>A0A414IA41_9FIRM</name>
<keyword evidence="1" id="KW-0812">Transmembrane</keyword>
<comment type="caution">
    <text evidence="2">The sequence shown here is derived from an EMBL/GenBank/DDBJ whole genome shotgun (WGS) entry which is preliminary data.</text>
</comment>
<reference evidence="2 4" key="1">
    <citation type="submission" date="2018-08" db="EMBL/GenBank/DDBJ databases">
        <title>A genome reference for cultivated species of the human gut microbiota.</title>
        <authorList>
            <person name="Zou Y."/>
            <person name="Xue W."/>
            <person name="Luo G."/>
        </authorList>
    </citation>
    <scope>NUCLEOTIDE SEQUENCE [LARGE SCALE GENOMIC DNA]</scope>
    <source>
        <strain evidence="2 4">AM29-25AC</strain>
    </source>
</reference>
<dbReference type="RefSeq" id="WP_118045186.1">
    <property type="nucleotide sequence ID" value="NZ_JAAITD010000023.1"/>
</dbReference>
<dbReference type="AlphaFoldDB" id="A0A414IA41"/>
<dbReference type="EMBL" id="RCXQ01000004">
    <property type="protein sequence ID" value="RYT67366.1"/>
    <property type="molecule type" value="Genomic_DNA"/>
</dbReference>
<organism evidence="2 4">
    <name type="scientific">Blautia obeum</name>
    <dbReference type="NCBI Taxonomy" id="40520"/>
    <lineage>
        <taxon>Bacteria</taxon>
        <taxon>Bacillati</taxon>
        <taxon>Bacillota</taxon>
        <taxon>Clostridia</taxon>
        <taxon>Lachnospirales</taxon>
        <taxon>Lachnospiraceae</taxon>
        <taxon>Blautia</taxon>
    </lineage>
</organism>
<accession>A0A414IA41</accession>
<gene>
    <name evidence="2" type="ORF">DW767_06010</name>
    <name evidence="3" type="ORF">EAI82_05425</name>
</gene>
<evidence type="ECO:0000313" key="3">
    <source>
        <dbReference type="EMBL" id="RYT67366.1"/>
    </source>
</evidence>
<dbReference type="Proteomes" id="UP000284644">
    <property type="component" value="Unassembled WGS sequence"/>
</dbReference>